<reference evidence="2" key="1">
    <citation type="journal article" date="2015" name="Nature">
        <title>Complex archaea that bridge the gap between prokaryotes and eukaryotes.</title>
        <authorList>
            <person name="Spang A."/>
            <person name="Saw J.H."/>
            <person name="Jorgensen S.L."/>
            <person name="Zaremba-Niedzwiedzka K."/>
            <person name="Martijn J."/>
            <person name="Lind A.E."/>
            <person name="van Eijk R."/>
            <person name="Schleper C."/>
            <person name="Guy L."/>
            <person name="Ettema T.J."/>
        </authorList>
    </citation>
    <scope>NUCLEOTIDE SEQUENCE</scope>
</reference>
<comment type="caution">
    <text evidence="2">The sequence shown here is derived from an EMBL/GenBank/DDBJ whole genome shotgun (WGS) entry which is preliminary data.</text>
</comment>
<dbReference type="EMBL" id="LAZR01046695">
    <property type="protein sequence ID" value="KKK95933.1"/>
    <property type="molecule type" value="Genomic_DNA"/>
</dbReference>
<feature type="region of interest" description="Disordered" evidence="1">
    <location>
        <begin position="37"/>
        <end position="57"/>
    </location>
</feature>
<evidence type="ECO:0000256" key="1">
    <source>
        <dbReference type="SAM" id="MobiDB-lite"/>
    </source>
</evidence>
<dbReference type="AlphaFoldDB" id="A0A0F8ZQ39"/>
<accession>A0A0F8ZQ39</accession>
<name>A0A0F8ZQ39_9ZZZZ</name>
<evidence type="ECO:0000313" key="2">
    <source>
        <dbReference type="EMBL" id="KKK95933.1"/>
    </source>
</evidence>
<dbReference type="SUPFAM" id="SSF57783">
    <property type="entry name" value="Zinc beta-ribbon"/>
    <property type="match status" value="1"/>
</dbReference>
<evidence type="ECO:0008006" key="3">
    <source>
        <dbReference type="Google" id="ProtNLM"/>
    </source>
</evidence>
<organism evidence="2">
    <name type="scientific">marine sediment metagenome</name>
    <dbReference type="NCBI Taxonomy" id="412755"/>
    <lineage>
        <taxon>unclassified sequences</taxon>
        <taxon>metagenomes</taxon>
        <taxon>ecological metagenomes</taxon>
    </lineage>
</organism>
<gene>
    <name evidence="2" type="ORF">LCGC14_2667830</name>
</gene>
<protein>
    <recommendedName>
        <fullName evidence="3">TFIIB-type domain-containing protein</fullName>
    </recommendedName>
</protein>
<sequence length="57" mass="6510">MNNPCPRCGGTLLRDREDERACLNCGCVLYARAPDQTPPGRGETEFNNKFVARRRRK</sequence>
<proteinExistence type="predicted"/>